<dbReference type="PANTHER" id="PTHR32552:SF68">
    <property type="entry name" value="FERRICHROME OUTER MEMBRANE TRANSPORTER_PHAGE RECEPTOR"/>
    <property type="match status" value="1"/>
</dbReference>
<evidence type="ECO:0000256" key="11">
    <source>
        <dbReference type="ARBA" id="ARBA00023237"/>
    </source>
</evidence>
<dbReference type="EMBL" id="SGXC01000002">
    <property type="protein sequence ID" value="RZS81180.1"/>
    <property type="molecule type" value="Genomic_DNA"/>
</dbReference>
<gene>
    <name evidence="14" type="ORF">EV675_3799</name>
</gene>
<dbReference type="InterPro" id="IPR000531">
    <property type="entry name" value="Beta-barrel_TonB"/>
</dbReference>
<evidence type="ECO:0000256" key="4">
    <source>
        <dbReference type="ARBA" id="ARBA00022496"/>
    </source>
</evidence>
<keyword evidence="8" id="KW-0406">Ion transport</keyword>
<proteinExistence type="predicted"/>
<name>A0A4Q7NDY6_9BURK</name>
<dbReference type="Gene3D" id="2.40.170.20">
    <property type="entry name" value="TonB-dependent receptor, beta-barrel domain"/>
    <property type="match status" value="1"/>
</dbReference>
<evidence type="ECO:0000256" key="9">
    <source>
        <dbReference type="ARBA" id="ARBA00023077"/>
    </source>
</evidence>
<evidence type="ECO:0000256" key="2">
    <source>
        <dbReference type="ARBA" id="ARBA00022448"/>
    </source>
</evidence>
<evidence type="ECO:0000256" key="3">
    <source>
        <dbReference type="ARBA" id="ARBA00022452"/>
    </source>
</evidence>
<evidence type="ECO:0000259" key="13">
    <source>
        <dbReference type="Pfam" id="PF00593"/>
    </source>
</evidence>
<keyword evidence="7" id="KW-0408">Iron</keyword>
<keyword evidence="15" id="KW-1185">Reference proteome</keyword>
<evidence type="ECO:0000256" key="7">
    <source>
        <dbReference type="ARBA" id="ARBA00023004"/>
    </source>
</evidence>
<keyword evidence="6 12" id="KW-0732">Signal</keyword>
<dbReference type="InterPro" id="IPR039426">
    <property type="entry name" value="TonB-dep_rcpt-like"/>
</dbReference>
<feature type="domain" description="TonB-dependent receptor-like beta-barrel" evidence="13">
    <location>
        <begin position="95"/>
        <end position="485"/>
    </location>
</feature>
<evidence type="ECO:0000313" key="14">
    <source>
        <dbReference type="EMBL" id="RZS81180.1"/>
    </source>
</evidence>
<keyword evidence="5" id="KW-0812">Transmembrane</keyword>
<accession>A0A4Q7NDY6</accession>
<reference evidence="14 15" key="1">
    <citation type="submission" date="2019-02" db="EMBL/GenBank/DDBJ databases">
        <title>Genomic Encyclopedia of Type Strains, Phase IV (KMG-IV): sequencing the most valuable type-strain genomes for metagenomic binning, comparative biology and taxonomic classification.</title>
        <authorList>
            <person name="Goeker M."/>
        </authorList>
    </citation>
    <scope>NUCLEOTIDE SEQUENCE [LARGE SCALE GENOMIC DNA]</scope>
    <source>
        <strain evidence="14 15">K24</strain>
    </source>
</reference>
<keyword evidence="4" id="KW-0410">Iron transport</keyword>
<dbReference type="SUPFAM" id="SSF56935">
    <property type="entry name" value="Porins"/>
    <property type="match status" value="1"/>
</dbReference>
<keyword evidence="11" id="KW-0998">Cell outer membrane</keyword>
<evidence type="ECO:0000256" key="12">
    <source>
        <dbReference type="SAM" id="SignalP"/>
    </source>
</evidence>
<organism evidence="14 15">
    <name type="scientific">Pigmentiphaga kullae</name>
    <dbReference type="NCBI Taxonomy" id="151784"/>
    <lineage>
        <taxon>Bacteria</taxon>
        <taxon>Pseudomonadati</taxon>
        <taxon>Pseudomonadota</taxon>
        <taxon>Betaproteobacteria</taxon>
        <taxon>Burkholderiales</taxon>
        <taxon>Alcaligenaceae</taxon>
        <taxon>Pigmentiphaga</taxon>
    </lineage>
</organism>
<dbReference type="AlphaFoldDB" id="A0A4Q7NDY6"/>
<dbReference type="GO" id="GO:0015344">
    <property type="term" value="F:siderophore uptake transmembrane transporter activity"/>
    <property type="evidence" value="ECO:0007669"/>
    <property type="project" value="TreeGrafter"/>
</dbReference>
<evidence type="ECO:0000256" key="5">
    <source>
        <dbReference type="ARBA" id="ARBA00022692"/>
    </source>
</evidence>
<dbReference type="PROSITE" id="PS51257">
    <property type="entry name" value="PROKAR_LIPOPROTEIN"/>
    <property type="match status" value="1"/>
</dbReference>
<keyword evidence="3" id="KW-1134">Transmembrane beta strand</keyword>
<evidence type="ECO:0000256" key="10">
    <source>
        <dbReference type="ARBA" id="ARBA00023136"/>
    </source>
</evidence>
<comment type="subcellular location">
    <subcellularLocation>
        <location evidence="1">Cell outer membrane</location>
        <topology evidence="1">Multi-pass membrane protein</topology>
    </subcellularLocation>
</comment>
<feature type="signal peptide" evidence="12">
    <location>
        <begin position="1"/>
        <end position="29"/>
    </location>
</feature>
<protein>
    <recommendedName>
        <fullName evidence="13">TonB-dependent receptor-like beta-barrel domain-containing protein</fullName>
    </recommendedName>
</protein>
<sequence>MRVTFLHFLTRAVPILGPAAALLALGACAPAVSLQEPATASVVPAGPAMPPEPAAPEPELPYTPVPIVYAVTDEGTVRVPTAPAWNPGADMSVDTRTGTQAYDQANRKQSSYEFEQKLDDTWVVRQNVRYGRPDNQPAVDWINGSPAPQDALGPGLGTFNVGSQAQARFTTLGFQHTFKFGFDYVKSRDIYESRLAPSPSLDIFDAAYGTAIGQPRIAARSFAEESKLGFFVQDQVQYRRWVLSMVGRRDQNTHRTIDLNAAGNDGTGLREDDVYSGRLGLRYQFDIGLAPYVNYSQSYAPQAGTAASASSQQYETGVRYQPPALGQLMTITAFNQIQNNAQTSEAQEGCAVAGCSAWAELRIRGATVESRMQPLQGLNLVATYAVTNSTVTGASEDAYAAMLGNRYADVSEQRVSVGARYAVTRGSFAGLSLDGRVGRAGAVYSNVAQPGLAVAYTLVDAGINYDFAHLSPDLKGLKLRASANNMFDTSYASYCYTDSCTAGGRRSVSAILNYQVPWP</sequence>
<dbReference type="PANTHER" id="PTHR32552">
    <property type="entry name" value="FERRICHROME IRON RECEPTOR-RELATED"/>
    <property type="match status" value="1"/>
</dbReference>
<evidence type="ECO:0000313" key="15">
    <source>
        <dbReference type="Proteomes" id="UP000292445"/>
    </source>
</evidence>
<dbReference type="Proteomes" id="UP000292445">
    <property type="component" value="Unassembled WGS sequence"/>
</dbReference>
<evidence type="ECO:0000256" key="6">
    <source>
        <dbReference type="ARBA" id="ARBA00022729"/>
    </source>
</evidence>
<feature type="chain" id="PRO_5020280859" description="TonB-dependent receptor-like beta-barrel domain-containing protein" evidence="12">
    <location>
        <begin position="30"/>
        <end position="519"/>
    </location>
</feature>
<comment type="caution">
    <text evidence="14">The sequence shown here is derived from an EMBL/GenBank/DDBJ whole genome shotgun (WGS) entry which is preliminary data.</text>
</comment>
<keyword evidence="10" id="KW-0472">Membrane</keyword>
<evidence type="ECO:0000256" key="8">
    <source>
        <dbReference type="ARBA" id="ARBA00023065"/>
    </source>
</evidence>
<dbReference type="InterPro" id="IPR036942">
    <property type="entry name" value="Beta-barrel_TonB_sf"/>
</dbReference>
<dbReference type="Pfam" id="PF00593">
    <property type="entry name" value="TonB_dep_Rec_b-barrel"/>
    <property type="match status" value="1"/>
</dbReference>
<keyword evidence="2" id="KW-0813">Transport</keyword>
<keyword evidence="9" id="KW-0798">TonB box</keyword>
<evidence type="ECO:0000256" key="1">
    <source>
        <dbReference type="ARBA" id="ARBA00004571"/>
    </source>
</evidence>
<dbReference type="GO" id="GO:0009279">
    <property type="term" value="C:cell outer membrane"/>
    <property type="evidence" value="ECO:0007669"/>
    <property type="project" value="UniProtKB-SubCell"/>
</dbReference>